<comment type="caution">
    <text evidence="2">The sequence shown here is derived from an EMBL/GenBank/DDBJ whole genome shotgun (WGS) entry which is preliminary data.</text>
</comment>
<reference evidence="3" key="1">
    <citation type="submission" date="2016-06" db="EMBL/GenBank/DDBJ databases">
        <title>Parallel loss of symbiosis genes in relatives of nitrogen-fixing non-legume Parasponia.</title>
        <authorList>
            <person name="Van Velzen R."/>
            <person name="Holmer R."/>
            <person name="Bu F."/>
            <person name="Rutten L."/>
            <person name="Van Zeijl A."/>
            <person name="Liu W."/>
            <person name="Santuari L."/>
            <person name="Cao Q."/>
            <person name="Sharma T."/>
            <person name="Shen D."/>
            <person name="Roswanjaya Y."/>
            <person name="Wardhani T."/>
            <person name="Kalhor M.S."/>
            <person name="Jansen J."/>
            <person name="Van den Hoogen J."/>
            <person name="Gungor B."/>
            <person name="Hartog M."/>
            <person name="Hontelez J."/>
            <person name="Verver J."/>
            <person name="Yang W.-C."/>
            <person name="Schijlen E."/>
            <person name="Repin R."/>
            <person name="Schilthuizen M."/>
            <person name="Schranz E."/>
            <person name="Heidstra R."/>
            <person name="Miyata K."/>
            <person name="Fedorova E."/>
            <person name="Kohlen W."/>
            <person name="Bisseling T."/>
            <person name="Smit S."/>
            <person name="Geurts R."/>
        </authorList>
    </citation>
    <scope>NUCLEOTIDE SEQUENCE [LARGE SCALE GENOMIC DNA]</scope>
    <source>
        <strain evidence="3">cv. RG33-2</strain>
    </source>
</reference>
<evidence type="ECO:0000256" key="1">
    <source>
        <dbReference type="SAM" id="MobiDB-lite"/>
    </source>
</evidence>
<keyword evidence="3" id="KW-1185">Reference proteome</keyword>
<accession>A0A2P5FPB4</accession>
<gene>
    <name evidence="2" type="ORF">TorRG33x02_044220</name>
</gene>
<organism evidence="2 3">
    <name type="scientific">Trema orientale</name>
    <name type="common">Charcoal tree</name>
    <name type="synonym">Celtis orientalis</name>
    <dbReference type="NCBI Taxonomy" id="63057"/>
    <lineage>
        <taxon>Eukaryota</taxon>
        <taxon>Viridiplantae</taxon>
        <taxon>Streptophyta</taxon>
        <taxon>Embryophyta</taxon>
        <taxon>Tracheophyta</taxon>
        <taxon>Spermatophyta</taxon>
        <taxon>Magnoliopsida</taxon>
        <taxon>eudicotyledons</taxon>
        <taxon>Gunneridae</taxon>
        <taxon>Pentapetalae</taxon>
        <taxon>rosids</taxon>
        <taxon>fabids</taxon>
        <taxon>Rosales</taxon>
        <taxon>Cannabaceae</taxon>
        <taxon>Trema</taxon>
    </lineage>
</organism>
<dbReference type="AlphaFoldDB" id="A0A2P5FPB4"/>
<protein>
    <submittedName>
        <fullName evidence="2">Uncharacterized protein</fullName>
    </submittedName>
</protein>
<proteinExistence type="predicted"/>
<evidence type="ECO:0000313" key="3">
    <source>
        <dbReference type="Proteomes" id="UP000237000"/>
    </source>
</evidence>
<dbReference type="EMBL" id="JXTC01000017">
    <property type="protein sequence ID" value="PON99657.1"/>
    <property type="molecule type" value="Genomic_DNA"/>
</dbReference>
<evidence type="ECO:0000313" key="2">
    <source>
        <dbReference type="EMBL" id="PON99657.1"/>
    </source>
</evidence>
<dbReference type="InParanoid" id="A0A2P5FPB4"/>
<feature type="region of interest" description="Disordered" evidence="1">
    <location>
        <begin position="1"/>
        <end position="33"/>
    </location>
</feature>
<name>A0A2P5FPB4_TREOI</name>
<dbReference type="Proteomes" id="UP000237000">
    <property type="component" value="Unassembled WGS sequence"/>
</dbReference>
<sequence length="94" mass="10668">MTEKDAKKMPAQGNSAAAKRAKSHVSNKTFTDDNRVSAKVNNASVNVTFANYFQLSSESDFQLRSFADDRLRRQNASAKVKSLLPTHFEYLRRR</sequence>